<reference evidence="1" key="2">
    <citation type="submission" date="2017-11" db="EMBL/GenBank/DDBJ databases">
        <title>Coralsnake Venomics: Analyses of Venom Gland Transcriptomes and Proteomes of Six Brazilian Taxa.</title>
        <authorList>
            <person name="Aird S.D."/>
            <person name="Jorge da Silva N."/>
            <person name="Qiu L."/>
            <person name="Villar-Briones A."/>
            <person name="Aparecida-Saddi V."/>
            <person name="Campos-Telles M.P."/>
            <person name="Grau M."/>
            <person name="Mikheyev A.S."/>
        </authorList>
    </citation>
    <scope>NUCLEOTIDE SEQUENCE</scope>
    <source>
        <tissue evidence="1">Venom_gland</tissue>
    </source>
</reference>
<sequence>MDKSLVVLNLQLFFQQFEITVILNGGVMTSLEFPSQPALLAQPCFIITSLSDGNFCLSCHCKLRTTLYLIQANANTPSSSDLVINLAKFRYRKGWVADNCHPDSI</sequence>
<name>A0A2D4MSI9_9SAUR</name>
<dbReference type="AlphaFoldDB" id="A0A2D4MSI9"/>
<dbReference type="EMBL" id="IACM01120686">
    <property type="protein sequence ID" value="LAB36354.1"/>
    <property type="molecule type" value="Transcribed_RNA"/>
</dbReference>
<reference evidence="1" key="1">
    <citation type="submission" date="2017-07" db="EMBL/GenBank/DDBJ databases">
        <authorList>
            <person name="Mikheyev A."/>
            <person name="Grau M."/>
        </authorList>
    </citation>
    <scope>NUCLEOTIDE SEQUENCE</scope>
    <source>
        <tissue evidence="1">Venom_gland</tissue>
    </source>
</reference>
<accession>A0A2D4MSI9</accession>
<evidence type="ECO:0000313" key="1">
    <source>
        <dbReference type="EMBL" id="LAB36354.1"/>
    </source>
</evidence>
<proteinExistence type="predicted"/>
<protein>
    <submittedName>
        <fullName evidence="1">Uncharacterized protein</fullName>
    </submittedName>
</protein>
<organism evidence="1">
    <name type="scientific">Micrurus spixii</name>
    <name type="common">Amazon coral snake</name>
    <dbReference type="NCBI Taxonomy" id="129469"/>
    <lineage>
        <taxon>Eukaryota</taxon>
        <taxon>Metazoa</taxon>
        <taxon>Chordata</taxon>
        <taxon>Craniata</taxon>
        <taxon>Vertebrata</taxon>
        <taxon>Euteleostomi</taxon>
        <taxon>Lepidosauria</taxon>
        <taxon>Squamata</taxon>
        <taxon>Bifurcata</taxon>
        <taxon>Unidentata</taxon>
        <taxon>Episquamata</taxon>
        <taxon>Toxicofera</taxon>
        <taxon>Serpentes</taxon>
        <taxon>Colubroidea</taxon>
        <taxon>Elapidae</taxon>
        <taxon>Elapinae</taxon>
        <taxon>Micrurus</taxon>
    </lineage>
</organism>